<feature type="transmembrane region" description="Helical" evidence="7">
    <location>
        <begin position="441"/>
        <end position="463"/>
    </location>
</feature>
<dbReference type="Proteomes" id="UP000182983">
    <property type="component" value="Unassembled WGS sequence"/>
</dbReference>
<evidence type="ECO:0000256" key="3">
    <source>
        <dbReference type="ARBA" id="ARBA00022475"/>
    </source>
</evidence>
<evidence type="ECO:0000256" key="2">
    <source>
        <dbReference type="ARBA" id="ARBA00007430"/>
    </source>
</evidence>
<accession>A0A1H6HA31</accession>
<feature type="transmembrane region" description="Helical" evidence="7">
    <location>
        <begin position="169"/>
        <end position="190"/>
    </location>
</feature>
<evidence type="ECO:0000256" key="4">
    <source>
        <dbReference type="ARBA" id="ARBA00022692"/>
    </source>
</evidence>
<keyword evidence="6 7" id="KW-0472">Membrane</keyword>
<gene>
    <name evidence="8" type="ORF">SAMN04244559_01292</name>
</gene>
<evidence type="ECO:0000256" key="6">
    <source>
        <dbReference type="ARBA" id="ARBA00023136"/>
    </source>
</evidence>
<feature type="transmembrane region" description="Helical" evidence="7">
    <location>
        <begin position="320"/>
        <end position="340"/>
    </location>
</feature>
<dbReference type="PANTHER" id="PTHR30250">
    <property type="entry name" value="PST FAMILY PREDICTED COLANIC ACID TRANSPORTER"/>
    <property type="match status" value="1"/>
</dbReference>
<feature type="transmembrane region" description="Helical" evidence="7">
    <location>
        <begin position="352"/>
        <end position="372"/>
    </location>
</feature>
<feature type="transmembrane region" description="Helical" evidence="7">
    <location>
        <begin position="228"/>
        <end position="246"/>
    </location>
</feature>
<dbReference type="OrthoDB" id="9770347at2"/>
<keyword evidence="3" id="KW-1003">Cell membrane</keyword>
<dbReference type="Pfam" id="PF13440">
    <property type="entry name" value="Polysacc_synt_3"/>
    <property type="match status" value="1"/>
</dbReference>
<keyword evidence="4 7" id="KW-0812">Transmembrane</keyword>
<dbReference type="GO" id="GO:0005886">
    <property type="term" value="C:plasma membrane"/>
    <property type="evidence" value="ECO:0007669"/>
    <property type="project" value="UniProtKB-SubCell"/>
</dbReference>
<feature type="transmembrane region" description="Helical" evidence="7">
    <location>
        <begin position="285"/>
        <end position="308"/>
    </location>
</feature>
<evidence type="ECO:0000256" key="7">
    <source>
        <dbReference type="SAM" id="Phobius"/>
    </source>
</evidence>
<evidence type="ECO:0000256" key="5">
    <source>
        <dbReference type="ARBA" id="ARBA00022989"/>
    </source>
</evidence>
<feature type="transmembrane region" description="Helical" evidence="7">
    <location>
        <begin position="142"/>
        <end position="163"/>
    </location>
</feature>
<dbReference type="AlphaFoldDB" id="A0A1H6HA31"/>
<feature type="transmembrane region" description="Helical" evidence="7">
    <location>
        <begin position="202"/>
        <end position="222"/>
    </location>
</feature>
<dbReference type="EMBL" id="FNWO01000004">
    <property type="protein sequence ID" value="SEH32667.1"/>
    <property type="molecule type" value="Genomic_DNA"/>
</dbReference>
<dbReference type="RefSeq" id="WP_074766689.1">
    <property type="nucleotide sequence ID" value="NZ_FNWO01000004.1"/>
</dbReference>
<keyword evidence="5 7" id="KW-1133">Transmembrane helix</keyword>
<feature type="transmembrane region" description="Helical" evidence="7">
    <location>
        <begin position="378"/>
        <end position="398"/>
    </location>
</feature>
<feature type="transmembrane region" description="Helical" evidence="7">
    <location>
        <begin position="78"/>
        <end position="98"/>
    </location>
</feature>
<evidence type="ECO:0000256" key="1">
    <source>
        <dbReference type="ARBA" id="ARBA00004651"/>
    </source>
</evidence>
<evidence type="ECO:0000313" key="9">
    <source>
        <dbReference type="Proteomes" id="UP000182983"/>
    </source>
</evidence>
<feature type="transmembrane region" description="Helical" evidence="7">
    <location>
        <begin position="410"/>
        <end position="429"/>
    </location>
</feature>
<name>A0A1H6HA31_MAGFU</name>
<comment type="subcellular location">
    <subcellularLocation>
        <location evidence="1">Cell membrane</location>
        <topology evidence="1">Multi-pass membrane protein</topology>
    </subcellularLocation>
</comment>
<dbReference type="InterPro" id="IPR050833">
    <property type="entry name" value="Poly_Biosynth_Transport"/>
</dbReference>
<protein>
    <submittedName>
        <fullName evidence="8">Membrane protein involved in the export of O-antigen and teichoic acid</fullName>
    </submittedName>
</protein>
<feature type="transmembrane region" description="Helical" evidence="7">
    <location>
        <begin position="43"/>
        <end position="66"/>
    </location>
</feature>
<sequence>MSLHRKMARGALWSLIEKGGQQGVSFIVFMVVARLVGPAEYGLANVCFVVFTIANLTILTIVDGIVNLQIDDDDRLSTLFWTVVGMGFVFSAACYFGAAPLAAALEEPRLVQLLQEFAVVPILLATSSVPNMILMKNLDFRIFALRSLAASLIGGAVGIALALKGGGAHALIAQQVVLFVVVNLVVWPFAHWRPRLRFCGDKLLATISPGLKMVASMLVSFSEKEVPRILILLLMNPVMLGYYSFVVRVRHAVQDICVNPPLAVLYPALARLNDQKDKQRTILEVFIIAIGVVIFPVIGSAAITAPLYMPLLFGDKWNEAITLLQLFIICGATLPFQVLVREMLRAHNHIEAYLRLQVAYVAVLLIATLILLPHGLLAVGYGTLGIGIAVLPIYFVLLDKWEGVGLWRQLTKLLTPLAGTILLALVTHFTAVGPCAGANPWLRLFLSLAAGWAVYSLTCVLLMRDELRQIFTFVRHWQAVRAGADHP</sequence>
<reference evidence="9" key="1">
    <citation type="submission" date="2016-10" db="EMBL/GenBank/DDBJ databases">
        <authorList>
            <person name="Varghese N."/>
            <person name="Submissions S."/>
        </authorList>
    </citation>
    <scope>NUCLEOTIDE SEQUENCE [LARGE SCALE GENOMIC DNA]</scope>
    <source>
        <strain evidence="9">DSM 13234</strain>
    </source>
</reference>
<comment type="similarity">
    <text evidence="2">Belongs to the polysaccharide synthase family.</text>
</comment>
<proteinExistence type="inferred from homology"/>
<keyword evidence="9" id="KW-1185">Reference proteome</keyword>
<dbReference type="PANTHER" id="PTHR30250:SF10">
    <property type="entry name" value="LIPOPOLYSACCHARIDE BIOSYNTHESIS PROTEIN WZXC"/>
    <property type="match status" value="1"/>
</dbReference>
<evidence type="ECO:0000313" key="8">
    <source>
        <dbReference type="EMBL" id="SEH32667.1"/>
    </source>
</evidence>
<organism evidence="8 9">
    <name type="scientific">Magnetospirillum fulvum</name>
    <name type="common">Rhodospirillum fulvum</name>
    <dbReference type="NCBI Taxonomy" id="1082"/>
    <lineage>
        <taxon>Bacteria</taxon>
        <taxon>Pseudomonadati</taxon>
        <taxon>Pseudomonadota</taxon>
        <taxon>Alphaproteobacteria</taxon>
        <taxon>Rhodospirillales</taxon>
        <taxon>Rhodospirillaceae</taxon>
        <taxon>Magnetospirillum</taxon>
    </lineage>
</organism>